<dbReference type="EMBL" id="GDID01003350">
    <property type="protein sequence ID" value="JAP93256.1"/>
    <property type="molecule type" value="Transcribed_RNA"/>
</dbReference>
<proteinExistence type="predicted"/>
<feature type="region of interest" description="Disordered" evidence="1">
    <location>
        <begin position="528"/>
        <end position="549"/>
    </location>
</feature>
<evidence type="ECO:0000256" key="1">
    <source>
        <dbReference type="SAM" id="MobiDB-lite"/>
    </source>
</evidence>
<name>A0A146KCM9_9EUKA</name>
<dbReference type="AlphaFoldDB" id="A0A146KCM9"/>
<reference evidence="2" key="1">
    <citation type="submission" date="2015-07" db="EMBL/GenBank/DDBJ databases">
        <title>Adaptation to a free-living lifestyle via gene acquisitions in the diplomonad Trepomonas sp. PC1.</title>
        <authorList>
            <person name="Xu F."/>
            <person name="Jerlstrom-Hultqvist J."/>
            <person name="Kolisko M."/>
            <person name="Simpson A.G.B."/>
            <person name="Roger A.J."/>
            <person name="Svard S.G."/>
            <person name="Andersson J.O."/>
        </authorList>
    </citation>
    <scope>NUCLEOTIDE SEQUENCE</scope>
    <source>
        <strain evidence="2">PC1</strain>
    </source>
</reference>
<feature type="compositionally biased region" description="Acidic residues" evidence="1">
    <location>
        <begin position="772"/>
        <end position="783"/>
    </location>
</feature>
<sequence>KTPGPIMIDQYSVPHIKEYPELPTTPQVIYKFAQQFVFDSGFDSTGKLQKAPKQDQAKPKTQQTDFMKKTAEITELLQKNCSLDSQLAESLLQEYDPMTSMDDAMYIQLHSVMESLEQLYDHNHVTVEYPLYDNVKKYGLDIYLEDQPVTTFSPIQAYLAPVDARIFCPYLNCRQSAVDYSFPEEDQRVSACVFIAKFDKIQDPNNSQKLYLNSIIDCIGEEIPQNFIFRQPSGHEMWMQIVAQRQQISTQGSIQEAFKYLQEDLLPSLEKIDDFEPESIRKASPAKAEEDFISDVVQKCISQTDSLFSEALMLQTARHYEFKEDFDQSLRTMIEQKSVVHPFYGLDKHKKMAFIKPILAVKLLQYQQLGKFSHFVNKKIISQNETILNGKIERLTEEFCDLIKVQHQHLVKTLLMQSQCNQYVETQLTAGKSPKELLIRPVCGCYTCNLCNLCETYDFTSKIFPIVELKHKKQIKTSEEADLYVDTREMVEDIFGVDYYQDFMKMCPYIRSLKEAFKAQLQLQLGISNTPHDPDSKKRVKPAKQKSKQTSTQNLVNLVMLYCACAPDFLQFPAIYGPPSPDFPAIVLSVQFRNSKQFEPKSELFLSFIKNPSQQPVQVEEVQEELLYRTCELHDNMVLKRHFSNFYKQKYLECDQKPIEEWNIMETAMQLFQKDEITKDCFDQEVNLLSDFRSVTGLQINLKNLTSLPIVKKYHGSAPSYPPKTKKPFAIFKCKLNMKKLNLSDQRFINKIYECYGEAVGRCTGKVEYLEQGEENGEEETEIEQTTTLSE</sequence>
<evidence type="ECO:0000313" key="2">
    <source>
        <dbReference type="EMBL" id="JAP93256.1"/>
    </source>
</evidence>
<accession>A0A146KCM9</accession>
<feature type="region of interest" description="Disordered" evidence="1">
    <location>
        <begin position="772"/>
        <end position="791"/>
    </location>
</feature>
<feature type="compositionally biased region" description="Basic residues" evidence="1">
    <location>
        <begin position="538"/>
        <end position="547"/>
    </location>
</feature>
<protein>
    <submittedName>
        <fullName evidence="2">Uncharacterized protein</fullName>
    </submittedName>
</protein>
<feature type="non-terminal residue" evidence="2">
    <location>
        <position position="1"/>
    </location>
</feature>
<organism evidence="2">
    <name type="scientific">Trepomonas sp. PC1</name>
    <dbReference type="NCBI Taxonomy" id="1076344"/>
    <lineage>
        <taxon>Eukaryota</taxon>
        <taxon>Metamonada</taxon>
        <taxon>Diplomonadida</taxon>
        <taxon>Hexamitidae</taxon>
        <taxon>Hexamitinae</taxon>
        <taxon>Trepomonas</taxon>
    </lineage>
</organism>
<gene>
    <name evidence="2" type="ORF">TPC1_14532</name>
</gene>